<dbReference type="GO" id="GO:0005524">
    <property type="term" value="F:ATP binding"/>
    <property type="evidence" value="ECO:0007669"/>
    <property type="project" value="UniProtKB-KW"/>
</dbReference>
<accession>A0A897NIS9</accession>
<reference evidence="9" key="1">
    <citation type="submission" date="2020-11" db="EMBL/GenBank/DDBJ databases">
        <title>Carbohydrate-dependent, anaerobic sulfur respiration: A novel catabolism in halophilic archaea.</title>
        <authorList>
            <person name="Sorokin D.Y."/>
            <person name="Messina E."/>
            <person name="Smedile F."/>
            <person name="La Cono V."/>
            <person name="Hallsworth J.E."/>
            <person name="Yakimov M.M."/>
        </authorList>
    </citation>
    <scope>NUCLEOTIDE SEQUENCE</scope>
    <source>
        <strain evidence="9">HSR-Bgl</strain>
    </source>
</reference>
<keyword evidence="3" id="KW-0547">Nucleotide-binding</keyword>
<evidence type="ECO:0000313" key="10">
    <source>
        <dbReference type="Proteomes" id="UP000663305"/>
    </source>
</evidence>
<feature type="domain" description="Carbohydrate kinase FGGY C-terminal" evidence="8">
    <location>
        <begin position="262"/>
        <end position="448"/>
    </location>
</feature>
<evidence type="ECO:0000256" key="3">
    <source>
        <dbReference type="ARBA" id="ARBA00022741"/>
    </source>
</evidence>
<gene>
    <name evidence="9" type="primary">glpK2</name>
    <name evidence="9" type="ORF">HSBGL_2245</name>
</gene>
<dbReference type="InterPro" id="IPR043129">
    <property type="entry name" value="ATPase_NBD"/>
</dbReference>
<dbReference type="Gene3D" id="3.30.420.40">
    <property type="match status" value="2"/>
</dbReference>
<keyword evidence="2 9" id="KW-0808">Transferase</keyword>
<dbReference type="FunFam" id="3.30.420.40:FF:000008">
    <property type="entry name" value="Glycerol kinase"/>
    <property type="match status" value="1"/>
</dbReference>
<dbReference type="GO" id="GO:0006071">
    <property type="term" value="P:glycerol metabolic process"/>
    <property type="evidence" value="ECO:0007669"/>
    <property type="project" value="UniProtKB-KW"/>
</dbReference>
<dbReference type="PIRSF" id="PIRSF000538">
    <property type="entry name" value="GlpK"/>
    <property type="match status" value="1"/>
</dbReference>
<dbReference type="GO" id="GO:0004370">
    <property type="term" value="F:glycerol kinase activity"/>
    <property type="evidence" value="ECO:0007669"/>
    <property type="project" value="UniProtKB-EC"/>
</dbReference>
<dbReference type="GO" id="GO:0006072">
    <property type="term" value="P:glycerol-3-phosphate metabolic process"/>
    <property type="evidence" value="ECO:0007669"/>
    <property type="project" value="InterPro"/>
</dbReference>
<dbReference type="NCBIfam" id="NF000756">
    <property type="entry name" value="PRK00047.1"/>
    <property type="match status" value="1"/>
</dbReference>
<evidence type="ECO:0000256" key="1">
    <source>
        <dbReference type="ARBA" id="ARBA00009156"/>
    </source>
</evidence>
<dbReference type="Pfam" id="PF00370">
    <property type="entry name" value="FGGY_N"/>
    <property type="match status" value="1"/>
</dbReference>
<sequence length="495" mass="54839">MKYIGAIDQGTAATKFHVFDETGSVVADAARDHEQIYPEPGWVEHDPLEIWDNTRAVVTGALDRAGIDADDLEAIGITNQRETTIVWDRETGDPVYNAIVWQDKRPTDRIDELVESGWEETIRETTGLEPDPFFSAGEIEWILENVDRARDRAERGELRFGNIDTWLVWNLTGEHVTDVSNASRTMLFDIHDLEWDGDLLEEFGVPEAILPEVRPSIDEEYHGLTDADGFLDAEVPVAGMMGDQQAALFGQARFEAGQIKHTVGTSCVMQMNIGTDATISEHGLNTTLAYQQTGEEPRYALEGEIFTGGQVIEWLVELGVLEDAAQSDELARSVDSTGDVYVVPTFQGIATPYWDPQARGAILGLERGTGPETLVRAALDSIAYRARDAVDAMKADSGLDIDRIRIDGGMSANDFLCERIADVTRTSVDRPVVRETTALGVAYAAGLAVGVWPDTDTIRDQWQLERSFDPASDAETIDAEYEQWQQAIDLTREWP</sequence>
<dbReference type="InterPro" id="IPR018485">
    <property type="entry name" value="FGGY_C"/>
</dbReference>
<proteinExistence type="inferred from homology"/>
<evidence type="ECO:0000259" key="7">
    <source>
        <dbReference type="Pfam" id="PF00370"/>
    </source>
</evidence>
<dbReference type="Pfam" id="PF02782">
    <property type="entry name" value="FGGY_C"/>
    <property type="match status" value="1"/>
</dbReference>
<evidence type="ECO:0000256" key="6">
    <source>
        <dbReference type="ARBA" id="ARBA00022840"/>
    </source>
</evidence>
<dbReference type="AlphaFoldDB" id="A0A897NIS9"/>
<organism evidence="9 10">
    <name type="scientific">Halapricum desulfuricans</name>
    <dbReference type="NCBI Taxonomy" id="2841257"/>
    <lineage>
        <taxon>Archaea</taxon>
        <taxon>Methanobacteriati</taxon>
        <taxon>Methanobacteriota</taxon>
        <taxon>Stenosarchaea group</taxon>
        <taxon>Halobacteria</taxon>
        <taxon>Halobacteriales</taxon>
        <taxon>Haloarculaceae</taxon>
        <taxon>Halapricum</taxon>
    </lineage>
</organism>
<feature type="domain" description="Carbohydrate kinase FGGY N-terminal" evidence="7">
    <location>
        <begin position="3"/>
        <end position="250"/>
    </location>
</feature>
<protein>
    <submittedName>
        <fullName evidence="9">Glycerol kinase</fullName>
        <ecNumber evidence="9">2.7.1.30</ecNumber>
    </submittedName>
</protein>
<dbReference type="GeneID" id="68861770"/>
<evidence type="ECO:0000256" key="2">
    <source>
        <dbReference type="ARBA" id="ARBA00022679"/>
    </source>
</evidence>
<keyword evidence="6" id="KW-0067">ATP-binding</keyword>
<evidence type="ECO:0000256" key="5">
    <source>
        <dbReference type="ARBA" id="ARBA00022798"/>
    </source>
</evidence>
<dbReference type="GO" id="GO:0005829">
    <property type="term" value="C:cytosol"/>
    <property type="evidence" value="ECO:0007669"/>
    <property type="project" value="TreeGrafter"/>
</dbReference>
<dbReference type="EC" id="2.7.1.30" evidence="9"/>
<dbReference type="RefSeq" id="WP_229124546.1">
    <property type="nucleotide sequence ID" value="NZ_CP064789.1"/>
</dbReference>
<dbReference type="EMBL" id="CP064789">
    <property type="protein sequence ID" value="QSG12652.1"/>
    <property type="molecule type" value="Genomic_DNA"/>
</dbReference>
<dbReference type="InterPro" id="IPR018484">
    <property type="entry name" value="FGGY_N"/>
</dbReference>
<keyword evidence="5" id="KW-0319">Glycerol metabolism</keyword>
<dbReference type="PANTHER" id="PTHR10196">
    <property type="entry name" value="SUGAR KINASE"/>
    <property type="match status" value="1"/>
</dbReference>
<name>A0A897NIS9_9EURY</name>
<keyword evidence="4 9" id="KW-0418">Kinase</keyword>
<evidence type="ECO:0000259" key="8">
    <source>
        <dbReference type="Pfam" id="PF02782"/>
    </source>
</evidence>
<dbReference type="PANTHER" id="PTHR10196:SF69">
    <property type="entry name" value="GLYCEROL KINASE"/>
    <property type="match status" value="1"/>
</dbReference>
<dbReference type="SUPFAM" id="SSF53067">
    <property type="entry name" value="Actin-like ATPase domain"/>
    <property type="match status" value="2"/>
</dbReference>
<dbReference type="Proteomes" id="UP000663305">
    <property type="component" value="Chromosome"/>
</dbReference>
<dbReference type="InterPro" id="IPR000577">
    <property type="entry name" value="Carb_kinase_FGGY"/>
</dbReference>
<dbReference type="CDD" id="cd07769">
    <property type="entry name" value="ASKHA_NBD_FGGY_GK"/>
    <property type="match status" value="1"/>
</dbReference>
<dbReference type="InterPro" id="IPR005999">
    <property type="entry name" value="Glycerol_kin"/>
</dbReference>
<evidence type="ECO:0000256" key="4">
    <source>
        <dbReference type="ARBA" id="ARBA00022777"/>
    </source>
</evidence>
<dbReference type="NCBIfam" id="TIGR01311">
    <property type="entry name" value="glycerol_kin"/>
    <property type="match status" value="1"/>
</dbReference>
<comment type="similarity">
    <text evidence="1">Belongs to the FGGY kinase family.</text>
</comment>
<evidence type="ECO:0000313" key="9">
    <source>
        <dbReference type="EMBL" id="QSG12652.1"/>
    </source>
</evidence>